<dbReference type="PANTHER" id="PTHR30217:SF6">
    <property type="entry name" value="TRNA HYDROXYLATION PROTEIN P"/>
    <property type="match status" value="1"/>
</dbReference>
<evidence type="ECO:0000256" key="3">
    <source>
        <dbReference type="ARBA" id="ARBA00038374"/>
    </source>
</evidence>
<accession>A0A1C0A9A3</accession>
<comment type="caution">
    <text evidence="5">The sequence shown here is derived from an EMBL/GenBank/DDBJ whole genome shotgun (WGS) entry which is preliminary data.</text>
</comment>
<keyword evidence="1" id="KW-0645">Protease</keyword>
<reference evidence="6" key="1">
    <citation type="submission" date="2016-07" db="EMBL/GenBank/DDBJ databases">
        <authorList>
            <person name="Florea S."/>
            <person name="Webb J.S."/>
            <person name="Jaromczyk J."/>
            <person name="Schardl C.L."/>
        </authorList>
    </citation>
    <scope>NUCLEOTIDE SEQUENCE [LARGE SCALE GENOMIC DNA]</scope>
    <source>
        <strain evidence="6">Z6</strain>
    </source>
</reference>
<evidence type="ECO:0000256" key="1">
    <source>
        <dbReference type="ARBA" id="ARBA00022670"/>
    </source>
</evidence>
<reference evidence="5 6" key="2">
    <citation type="submission" date="2016-08" db="EMBL/GenBank/DDBJ databases">
        <title>Orenia metallireducens sp. nov. strain Z6, a Novel Metal-reducing Firmicute from the Deep Subsurface.</title>
        <authorList>
            <person name="Maxim B.I."/>
            <person name="Kenneth K."/>
            <person name="Flynn T.M."/>
            <person name="Oloughlin E.J."/>
            <person name="Locke R.A."/>
            <person name="Weber J.R."/>
            <person name="Egan S.M."/>
            <person name="Mackie R.I."/>
            <person name="Cann I.K."/>
        </authorList>
    </citation>
    <scope>NUCLEOTIDE SEQUENCE [LARGE SCALE GENOMIC DNA]</scope>
    <source>
        <strain evidence="5 6">Z6</strain>
    </source>
</reference>
<dbReference type="Proteomes" id="UP000093514">
    <property type="component" value="Unassembled WGS sequence"/>
</dbReference>
<dbReference type="PANTHER" id="PTHR30217">
    <property type="entry name" value="PEPTIDASE U32 FAMILY"/>
    <property type="match status" value="1"/>
</dbReference>
<dbReference type="GO" id="GO:0006508">
    <property type="term" value="P:proteolysis"/>
    <property type="evidence" value="ECO:0007669"/>
    <property type="project" value="UniProtKB-KW"/>
</dbReference>
<evidence type="ECO:0000313" key="5">
    <source>
        <dbReference type="EMBL" id="OCL26839.1"/>
    </source>
</evidence>
<organism evidence="5 6">
    <name type="scientific">Orenia metallireducens</name>
    <dbReference type="NCBI Taxonomy" id="1413210"/>
    <lineage>
        <taxon>Bacteria</taxon>
        <taxon>Bacillati</taxon>
        <taxon>Bacillota</taxon>
        <taxon>Clostridia</taxon>
        <taxon>Halanaerobiales</taxon>
        <taxon>Halobacteroidaceae</taxon>
        <taxon>Orenia</taxon>
    </lineage>
</organism>
<proteinExistence type="inferred from homology"/>
<sequence>MQLPELLAPAGTLEKLKIAILYGADAVYLGGEAYGMREKAGNFTLEEMEEGLDFAHERGVKVYVTANIIPHNEDLEGLPEYIKEIDKIGVDGVIVADPGIFAIVKEAAPELEVHISTQANNTNWRSAQFWKSQGAKRIVAAREISLEEIKKIKEKVDIDIEAFVHGAMCISYSGRCLLSNYMNGRDANKGACAHSCRWKYTLMEEKRPGEHYPIYENDRGTFIYNSKDLCMIEYIPELIEAGIDSFKIEGRMKSLHYVATVTNVYRRALDAYAKDPENYQFKPEWLDELRKISHRNYTTGFYFDKPTGTEQNYDDYGFHRSYDYMGVVRDYLPESQEAVIEVRSKFFQGDVVEFFGPRTDTFSQKLDYIKNEDGEEVPDAPHPHQLITVKVDNPVEEYDLVRREKGDGDE</sequence>
<evidence type="ECO:0000259" key="4">
    <source>
        <dbReference type="Pfam" id="PF16325"/>
    </source>
</evidence>
<dbReference type="Pfam" id="PF16325">
    <property type="entry name" value="Peptidase_U32_C"/>
    <property type="match status" value="1"/>
</dbReference>
<dbReference type="Gene3D" id="2.40.30.10">
    <property type="entry name" value="Translation factors"/>
    <property type="match status" value="1"/>
</dbReference>
<protein>
    <submittedName>
        <fullName evidence="5">Peptidase U32</fullName>
    </submittedName>
</protein>
<dbReference type="PROSITE" id="PS01276">
    <property type="entry name" value="PEPTIDASE_U32"/>
    <property type="match status" value="1"/>
</dbReference>
<keyword evidence="6" id="KW-1185">Reference proteome</keyword>
<dbReference type="RefSeq" id="WP_068716122.1">
    <property type="nucleotide sequence ID" value="NZ_LWDV01000008.1"/>
</dbReference>
<name>A0A1C0A9A3_9FIRM</name>
<feature type="domain" description="Peptidase family U32 C-terminal" evidence="4">
    <location>
        <begin position="320"/>
        <end position="402"/>
    </location>
</feature>
<dbReference type="OrthoDB" id="9807498at2"/>
<dbReference type="EMBL" id="LWDV01000008">
    <property type="protein sequence ID" value="OCL26839.1"/>
    <property type="molecule type" value="Genomic_DNA"/>
</dbReference>
<dbReference type="GO" id="GO:0008233">
    <property type="term" value="F:peptidase activity"/>
    <property type="evidence" value="ECO:0007669"/>
    <property type="project" value="UniProtKB-KW"/>
</dbReference>
<dbReference type="Pfam" id="PF01136">
    <property type="entry name" value="Peptidase_U32"/>
    <property type="match status" value="1"/>
</dbReference>
<dbReference type="InterPro" id="IPR051454">
    <property type="entry name" value="RNA/ubiquinone_mod_enzymes"/>
</dbReference>
<keyword evidence="2" id="KW-0378">Hydrolase</keyword>
<dbReference type="AlphaFoldDB" id="A0A1C0A9A3"/>
<evidence type="ECO:0000313" key="6">
    <source>
        <dbReference type="Proteomes" id="UP000093514"/>
    </source>
</evidence>
<gene>
    <name evidence="5" type="ORF">U472_04910</name>
</gene>
<dbReference type="InterPro" id="IPR032525">
    <property type="entry name" value="Peptidase_U32_C"/>
</dbReference>
<comment type="similarity">
    <text evidence="3">Belongs to the peptidase U32 family.</text>
</comment>
<evidence type="ECO:0000256" key="2">
    <source>
        <dbReference type="ARBA" id="ARBA00022801"/>
    </source>
</evidence>
<dbReference type="InterPro" id="IPR001539">
    <property type="entry name" value="Peptidase_U32"/>
</dbReference>